<keyword evidence="4" id="KW-1185">Reference proteome</keyword>
<gene>
    <name evidence="3" type="ORF">PUT78_07040</name>
</gene>
<sequence length="297" mass="31484">MTETTRGSIEMTIAMTLMGTIGWFVVMSGQPAIDVVFWRCLFGALALTVICAGMGLFKGQVTKGQIGLAALGGVAIVLNWLLLFSAFPRASISISTVVYNTQPFMLLVFGAIFFGEKLTIRKIGLLGVAFVGVIAITQNRPDAVYVGTDYLTGILLALGAAFLWAVAAVITKKLTGMRPHLITLIQVSVGVVMLAPFVGFTDLPTDYQSWLMLAGMGVIHTGLLYILMYGAIQKLPTHLQGALSFVYPVSAITIDAIAFGVTLAPIQLSGMAAVLFAAMGMTLGWGAPGLTRANVER</sequence>
<evidence type="ECO:0000313" key="4">
    <source>
        <dbReference type="Proteomes" id="UP001431784"/>
    </source>
</evidence>
<evidence type="ECO:0000259" key="2">
    <source>
        <dbReference type="Pfam" id="PF00892"/>
    </source>
</evidence>
<dbReference type="PANTHER" id="PTHR22911">
    <property type="entry name" value="ACYL-MALONYL CONDENSING ENZYME-RELATED"/>
    <property type="match status" value="1"/>
</dbReference>
<accession>A0ABT5T826</accession>
<dbReference type="Gene3D" id="1.10.3730.20">
    <property type="match status" value="1"/>
</dbReference>
<protein>
    <submittedName>
        <fullName evidence="3">DMT family transporter</fullName>
    </submittedName>
</protein>
<feature type="transmembrane region" description="Helical" evidence="1">
    <location>
        <begin position="66"/>
        <end position="86"/>
    </location>
</feature>
<keyword evidence="1" id="KW-0812">Transmembrane</keyword>
<keyword evidence="1" id="KW-1133">Transmembrane helix</keyword>
<dbReference type="SUPFAM" id="SSF103481">
    <property type="entry name" value="Multidrug resistance efflux transporter EmrE"/>
    <property type="match status" value="2"/>
</dbReference>
<name>A0ABT5T826_9RHOB</name>
<feature type="transmembrane region" description="Helical" evidence="1">
    <location>
        <begin position="181"/>
        <end position="198"/>
    </location>
</feature>
<comment type="caution">
    <text evidence="3">The sequence shown here is derived from an EMBL/GenBank/DDBJ whole genome shotgun (WGS) entry which is preliminary data.</text>
</comment>
<dbReference type="Proteomes" id="UP001431784">
    <property type="component" value="Unassembled WGS sequence"/>
</dbReference>
<dbReference type="PANTHER" id="PTHR22911:SF102">
    <property type="entry name" value="MEMBRANE PROTEIN"/>
    <property type="match status" value="1"/>
</dbReference>
<feature type="domain" description="EamA" evidence="2">
    <location>
        <begin position="13"/>
        <end position="137"/>
    </location>
</feature>
<feature type="transmembrane region" description="Helical" evidence="1">
    <location>
        <begin position="12"/>
        <end position="30"/>
    </location>
</feature>
<dbReference type="InterPro" id="IPR037185">
    <property type="entry name" value="EmrE-like"/>
</dbReference>
<feature type="transmembrane region" description="Helical" evidence="1">
    <location>
        <begin position="272"/>
        <end position="291"/>
    </location>
</feature>
<feature type="transmembrane region" description="Helical" evidence="1">
    <location>
        <begin position="92"/>
        <end position="113"/>
    </location>
</feature>
<feature type="domain" description="EamA" evidence="2">
    <location>
        <begin position="152"/>
        <end position="282"/>
    </location>
</feature>
<dbReference type="Pfam" id="PF00892">
    <property type="entry name" value="EamA"/>
    <property type="match status" value="2"/>
</dbReference>
<dbReference type="RefSeq" id="WP_274351530.1">
    <property type="nucleotide sequence ID" value="NZ_JAQZSM010000004.1"/>
</dbReference>
<organism evidence="3 4">
    <name type="scientific">Roseinatronobacter alkalisoli</name>
    <dbReference type="NCBI Taxonomy" id="3028235"/>
    <lineage>
        <taxon>Bacteria</taxon>
        <taxon>Pseudomonadati</taxon>
        <taxon>Pseudomonadota</taxon>
        <taxon>Alphaproteobacteria</taxon>
        <taxon>Rhodobacterales</taxon>
        <taxon>Paracoccaceae</taxon>
        <taxon>Roseinatronobacter</taxon>
    </lineage>
</organism>
<feature type="transmembrane region" description="Helical" evidence="1">
    <location>
        <begin position="120"/>
        <end position="138"/>
    </location>
</feature>
<evidence type="ECO:0000313" key="3">
    <source>
        <dbReference type="EMBL" id="MDD7970850.1"/>
    </source>
</evidence>
<keyword evidence="1" id="KW-0472">Membrane</keyword>
<feature type="transmembrane region" description="Helical" evidence="1">
    <location>
        <begin position="244"/>
        <end position="266"/>
    </location>
</feature>
<dbReference type="InterPro" id="IPR000620">
    <property type="entry name" value="EamA_dom"/>
</dbReference>
<dbReference type="EMBL" id="JAQZSM010000004">
    <property type="protein sequence ID" value="MDD7970850.1"/>
    <property type="molecule type" value="Genomic_DNA"/>
</dbReference>
<feature type="transmembrane region" description="Helical" evidence="1">
    <location>
        <begin position="36"/>
        <end position="57"/>
    </location>
</feature>
<feature type="transmembrane region" description="Helical" evidence="1">
    <location>
        <begin position="210"/>
        <end position="232"/>
    </location>
</feature>
<evidence type="ECO:0000256" key="1">
    <source>
        <dbReference type="SAM" id="Phobius"/>
    </source>
</evidence>
<proteinExistence type="predicted"/>
<feature type="transmembrane region" description="Helical" evidence="1">
    <location>
        <begin position="150"/>
        <end position="169"/>
    </location>
</feature>
<reference evidence="3" key="1">
    <citation type="submission" date="2023-02" db="EMBL/GenBank/DDBJ databases">
        <title>Description of Roseinatronobacter alkalisoli sp. nov., an alkaliphilic bacerium isolated from soda soil.</title>
        <authorList>
            <person name="Wei W."/>
        </authorList>
    </citation>
    <scope>NUCLEOTIDE SEQUENCE</scope>
    <source>
        <strain evidence="3">HJB301</strain>
    </source>
</reference>